<evidence type="ECO:0000313" key="2">
    <source>
        <dbReference type="Proteomes" id="UP000246991"/>
    </source>
</evidence>
<keyword evidence="2" id="KW-1185">Reference proteome</keyword>
<dbReference type="AlphaFoldDB" id="A0A317SSM3"/>
<dbReference type="Proteomes" id="UP000246991">
    <property type="component" value="Unassembled WGS sequence"/>
</dbReference>
<dbReference type="EMBL" id="PYWC01000022">
    <property type="protein sequence ID" value="PWW77402.1"/>
    <property type="molecule type" value="Genomic_DNA"/>
</dbReference>
<organism evidence="1 2">
    <name type="scientific">Tuber magnatum</name>
    <name type="common">white Piedmont truffle</name>
    <dbReference type="NCBI Taxonomy" id="42249"/>
    <lineage>
        <taxon>Eukaryota</taxon>
        <taxon>Fungi</taxon>
        <taxon>Dikarya</taxon>
        <taxon>Ascomycota</taxon>
        <taxon>Pezizomycotina</taxon>
        <taxon>Pezizomycetes</taxon>
        <taxon>Pezizales</taxon>
        <taxon>Tuberaceae</taxon>
        <taxon>Tuber</taxon>
    </lineage>
</organism>
<comment type="caution">
    <text evidence="1">The sequence shown here is derived from an EMBL/GenBank/DDBJ whole genome shotgun (WGS) entry which is preliminary data.</text>
</comment>
<gene>
    <name evidence="1" type="ORF">C7212DRAFT_314139</name>
</gene>
<protein>
    <submittedName>
        <fullName evidence="1">Uncharacterized protein</fullName>
    </submittedName>
</protein>
<name>A0A317SSM3_9PEZI</name>
<sequence>MRINAGVPRGKKRVNNGILSTLGGGACYGYCTTKTPSGKAFIPMNIVSHDNALTRRQRSLPAHIAWLYRPSHALDWSAVAWTMGRMESLLHWLVQCLLEFHYWGKCR</sequence>
<proteinExistence type="predicted"/>
<evidence type="ECO:0000313" key="1">
    <source>
        <dbReference type="EMBL" id="PWW77402.1"/>
    </source>
</evidence>
<reference evidence="1 2" key="1">
    <citation type="submission" date="2018-03" db="EMBL/GenBank/DDBJ databases">
        <title>Genomes of Pezizomycetes fungi and the evolution of truffles.</title>
        <authorList>
            <person name="Murat C."/>
            <person name="Payen T."/>
            <person name="Noel B."/>
            <person name="Kuo A."/>
            <person name="Martin F.M."/>
        </authorList>
    </citation>
    <scope>NUCLEOTIDE SEQUENCE [LARGE SCALE GENOMIC DNA]</scope>
    <source>
        <strain evidence="1">091103-1</strain>
    </source>
</reference>
<dbReference type="PROSITE" id="PS51257">
    <property type="entry name" value="PROKAR_LIPOPROTEIN"/>
    <property type="match status" value="1"/>
</dbReference>
<accession>A0A317SSM3</accession>